<evidence type="ECO:0000256" key="3">
    <source>
        <dbReference type="ARBA" id="ARBA00022723"/>
    </source>
</evidence>
<organism evidence="8 9">
    <name type="scientific">Paenibacillus beijingensis</name>
    <dbReference type="NCBI Taxonomy" id="1126833"/>
    <lineage>
        <taxon>Bacteria</taxon>
        <taxon>Bacillati</taxon>
        <taxon>Bacillota</taxon>
        <taxon>Bacilli</taxon>
        <taxon>Bacillales</taxon>
        <taxon>Paenibacillaceae</taxon>
        <taxon>Paenibacillus</taxon>
    </lineage>
</organism>
<gene>
    <name evidence="8" type="ORF">VN24_25115</name>
</gene>
<proteinExistence type="inferred from homology"/>
<dbReference type="GO" id="GO:0004252">
    <property type="term" value="F:serine-type endopeptidase activity"/>
    <property type="evidence" value="ECO:0007669"/>
    <property type="project" value="UniProtKB-UniRule"/>
</dbReference>
<dbReference type="InterPro" id="IPR000209">
    <property type="entry name" value="Peptidase_S8/S53_dom"/>
</dbReference>
<dbReference type="PROSITE" id="PS51892">
    <property type="entry name" value="SUBTILASE"/>
    <property type="match status" value="1"/>
</dbReference>
<evidence type="ECO:0000256" key="1">
    <source>
        <dbReference type="ARBA" id="ARBA00011073"/>
    </source>
</evidence>
<dbReference type="InterPro" id="IPR015500">
    <property type="entry name" value="Peptidase_S8_subtilisin-rel"/>
</dbReference>
<dbReference type="STRING" id="1126833.VN24_25115"/>
<dbReference type="EMBL" id="CP011058">
    <property type="protein sequence ID" value="AJY77232.1"/>
    <property type="molecule type" value="Genomic_DNA"/>
</dbReference>
<dbReference type="CDD" id="cd07477">
    <property type="entry name" value="Peptidases_S8_Subtilisin_subset"/>
    <property type="match status" value="1"/>
</dbReference>
<dbReference type="KEGG" id="pbj:VN24_25115"/>
<protein>
    <recommendedName>
        <fullName evidence="7">Peptidase S8/S53 domain-containing protein</fullName>
    </recommendedName>
</protein>
<keyword evidence="9" id="KW-1185">Reference proteome</keyword>
<keyword evidence="2 6" id="KW-0645">Protease</keyword>
<dbReference type="InterPro" id="IPR034202">
    <property type="entry name" value="Subtilisin_Carlsberg-like"/>
</dbReference>
<keyword evidence="5 6" id="KW-0720">Serine protease</keyword>
<dbReference type="AlphaFoldDB" id="A0A0D5NQH5"/>
<feature type="active site" description="Charge relay system" evidence="6">
    <location>
        <position position="172"/>
    </location>
</feature>
<evidence type="ECO:0000256" key="5">
    <source>
        <dbReference type="ARBA" id="ARBA00022825"/>
    </source>
</evidence>
<evidence type="ECO:0000313" key="9">
    <source>
        <dbReference type="Proteomes" id="UP000032633"/>
    </source>
</evidence>
<dbReference type="SUPFAM" id="SSF52743">
    <property type="entry name" value="Subtilisin-like"/>
    <property type="match status" value="1"/>
</dbReference>
<dbReference type="PANTHER" id="PTHR43806:SF11">
    <property type="entry name" value="CEREVISIN-RELATED"/>
    <property type="match status" value="1"/>
</dbReference>
<sequence>MKELVRTVCRYARKKAGAHTERHLIVMNSAEGYDRLLRGLREAGITPLKAIRGSRMICCYLDRRSNLKSLRKHSHIKSLEKDVRVRALALNTATAVKITDPRRASARQSLAFNPRITWNISRVQAPAAWLRTRGSGIRLAIIDTGIAAHPDLHVRGGTNTIGGRSFRDDNGHGTHVAGIAAGLGRTGMPAGVAPRASLYAVKALNRNGFGNISDIVEGIDWCIRNRMDVINMSFGLQGELQGTALHDSIIRAKRRGIVLVAPAGNNGPNNRIIDLPARYPETIAVASSSIEDRIDGFSSRGAGIDLSAPGRNIVSTWLGRGYAISSGTSMASPHVAGGAALLRAKYPQLLPDGVRLMLRSRARKLPGFSARAQGAGLLQLASIAESRANDRSK</sequence>
<dbReference type="InterPro" id="IPR036852">
    <property type="entry name" value="Peptidase_S8/S53_dom_sf"/>
</dbReference>
<feature type="domain" description="Peptidase S8/S53" evidence="7">
    <location>
        <begin position="134"/>
        <end position="376"/>
    </location>
</feature>
<dbReference type="PANTHER" id="PTHR43806">
    <property type="entry name" value="PEPTIDASE S8"/>
    <property type="match status" value="1"/>
</dbReference>
<dbReference type="PATRIC" id="fig|1126833.4.peg.5520"/>
<keyword evidence="4 6" id="KW-0378">Hydrolase</keyword>
<evidence type="ECO:0000256" key="2">
    <source>
        <dbReference type="ARBA" id="ARBA00022670"/>
    </source>
</evidence>
<dbReference type="RefSeq" id="WP_045672657.1">
    <property type="nucleotide sequence ID" value="NZ_CP011058.1"/>
</dbReference>
<accession>A0A0D5NQH5</accession>
<feature type="active site" description="Charge relay system" evidence="6">
    <location>
        <position position="143"/>
    </location>
</feature>
<dbReference type="InterPro" id="IPR022398">
    <property type="entry name" value="Peptidase_S8_His-AS"/>
</dbReference>
<evidence type="ECO:0000256" key="6">
    <source>
        <dbReference type="PROSITE-ProRule" id="PRU01240"/>
    </source>
</evidence>
<reference evidence="8 9" key="1">
    <citation type="journal article" date="2015" name="J. Biotechnol.">
        <title>Complete genome sequence of Paenibacillus beijingensis 7188(T) (=DSM 24997(T)), a novel rhizobacterium from jujube garden soil.</title>
        <authorList>
            <person name="Kwak Y."/>
            <person name="Shin J.H."/>
        </authorList>
    </citation>
    <scope>NUCLEOTIDE SEQUENCE [LARGE SCALE GENOMIC DNA]</scope>
    <source>
        <strain evidence="8 9">DSM 24997</strain>
    </source>
</reference>
<dbReference type="GO" id="GO:0046872">
    <property type="term" value="F:metal ion binding"/>
    <property type="evidence" value="ECO:0007669"/>
    <property type="project" value="UniProtKB-KW"/>
</dbReference>
<evidence type="ECO:0000256" key="4">
    <source>
        <dbReference type="ARBA" id="ARBA00022801"/>
    </source>
</evidence>
<dbReference type="Gene3D" id="3.40.50.200">
    <property type="entry name" value="Peptidase S8/S53 domain"/>
    <property type="match status" value="1"/>
</dbReference>
<dbReference type="GO" id="GO:0006508">
    <property type="term" value="P:proteolysis"/>
    <property type="evidence" value="ECO:0007669"/>
    <property type="project" value="UniProtKB-KW"/>
</dbReference>
<dbReference type="PRINTS" id="PR00723">
    <property type="entry name" value="SUBTILISIN"/>
</dbReference>
<dbReference type="PROSITE" id="PS00137">
    <property type="entry name" value="SUBTILASE_HIS"/>
    <property type="match status" value="1"/>
</dbReference>
<dbReference type="PROSITE" id="PS00138">
    <property type="entry name" value="SUBTILASE_SER"/>
    <property type="match status" value="1"/>
</dbReference>
<keyword evidence="3" id="KW-0479">Metal-binding</keyword>
<reference evidence="9" key="2">
    <citation type="submission" date="2015-03" db="EMBL/GenBank/DDBJ databases">
        <title>Genome sequence of Paenibacillus beijingensis strain DSM 24997T.</title>
        <authorList>
            <person name="Kwak Y."/>
            <person name="Shin J.-H."/>
        </authorList>
    </citation>
    <scope>NUCLEOTIDE SEQUENCE [LARGE SCALE GENOMIC DNA]</scope>
    <source>
        <strain evidence="9">DSM 24997</strain>
    </source>
</reference>
<feature type="active site" description="Charge relay system" evidence="6">
    <location>
        <position position="329"/>
    </location>
</feature>
<dbReference type="InterPro" id="IPR050131">
    <property type="entry name" value="Peptidase_S8_subtilisin-like"/>
</dbReference>
<evidence type="ECO:0000259" key="7">
    <source>
        <dbReference type="Pfam" id="PF00082"/>
    </source>
</evidence>
<evidence type="ECO:0000313" key="8">
    <source>
        <dbReference type="EMBL" id="AJY77232.1"/>
    </source>
</evidence>
<dbReference type="HOGENOM" id="CLU_011263_15_0_9"/>
<comment type="similarity">
    <text evidence="1 6">Belongs to the peptidase S8 family.</text>
</comment>
<dbReference type="InterPro" id="IPR023828">
    <property type="entry name" value="Peptidase_S8_Ser-AS"/>
</dbReference>
<dbReference type="Proteomes" id="UP000032633">
    <property type="component" value="Chromosome"/>
</dbReference>
<dbReference type="Pfam" id="PF00082">
    <property type="entry name" value="Peptidase_S8"/>
    <property type="match status" value="1"/>
</dbReference>
<name>A0A0D5NQH5_9BACL</name>
<dbReference type="OrthoDB" id="9798386at2"/>